<reference evidence="1 2" key="1">
    <citation type="submission" date="2018-02" db="EMBL/GenBank/DDBJ databases">
        <title>8 Nocardia nova and 1 Nocardia cyriacigeorgica strain used for evolution to TMP-SMX.</title>
        <authorList>
            <person name="Mehta H."/>
            <person name="Weng J."/>
            <person name="Shamoo Y."/>
        </authorList>
    </citation>
    <scope>NUCLEOTIDE SEQUENCE [LARGE SCALE GENOMIC DNA]</scope>
    <source>
        <strain evidence="1 2">BAA2227</strain>
    </source>
</reference>
<organism evidence="1 2">
    <name type="scientific">Nocardia nova</name>
    <dbReference type="NCBI Taxonomy" id="37330"/>
    <lineage>
        <taxon>Bacteria</taxon>
        <taxon>Bacillati</taxon>
        <taxon>Actinomycetota</taxon>
        <taxon>Actinomycetes</taxon>
        <taxon>Mycobacteriales</taxon>
        <taxon>Nocardiaceae</taxon>
        <taxon>Nocardia</taxon>
    </lineage>
</organism>
<dbReference type="Pfam" id="PF12079">
    <property type="entry name" value="DUF3558"/>
    <property type="match status" value="1"/>
</dbReference>
<gene>
    <name evidence="1" type="ORF">C5F51_34555</name>
</gene>
<comment type="caution">
    <text evidence="1">The sequence shown here is derived from an EMBL/GenBank/DDBJ whole genome shotgun (WGS) entry which is preliminary data.</text>
</comment>
<dbReference type="InterPro" id="IPR024520">
    <property type="entry name" value="DUF3558"/>
</dbReference>
<sequence>MGVVLAVMTAGCSSTTDGAATSTTSDAAAALWDPCTQIPDSALTAAQVDPSTKDSGIAGVHQHGWEICGWKGSKYAITVYSTGKSASEVANKTGNTGQQSVTIAGRSGTGFRQGSDTECDVVFGAQQGAVQLQVIGRLAEDHPIDPCQTVASVGESLVPVFPK</sequence>
<accession>A0A2S5ZV60</accession>
<proteinExistence type="predicted"/>
<name>A0A2S5ZV60_9NOCA</name>
<dbReference type="EMBL" id="PSZD01000040">
    <property type="protein sequence ID" value="PPJ19770.1"/>
    <property type="molecule type" value="Genomic_DNA"/>
</dbReference>
<dbReference type="AlphaFoldDB" id="A0A2S5ZV60"/>
<dbReference type="RefSeq" id="WP_104364789.1">
    <property type="nucleotide sequence ID" value="NZ_PSZD01000040.1"/>
</dbReference>
<evidence type="ECO:0000313" key="2">
    <source>
        <dbReference type="Proteomes" id="UP000238356"/>
    </source>
</evidence>
<dbReference type="Proteomes" id="UP000238356">
    <property type="component" value="Unassembled WGS sequence"/>
</dbReference>
<keyword evidence="2" id="KW-1185">Reference proteome</keyword>
<evidence type="ECO:0000313" key="1">
    <source>
        <dbReference type="EMBL" id="PPJ19770.1"/>
    </source>
</evidence>
<protein>
    <submittedName>
        <fullName evidence="1">DUF3558 domain-containing protein</fullName>
    </submittedName>
</protein>